<keyword evidence="3" id="KW-1185">Reference proteome</keyword>
<dbReference type="EMBL" id="LVYI01000017">
    <property type="protein sequence ID" value="OAP53956.1"/>
    <property type="molecule type" value="Genomic_DNA"/>
</dbReference>
<evidence type="ECO:0000313" key="2">
    <source>
        <dbReference type="EMBL" id="OAP53956.1"/>
    </source>
</evidence>
<dbReference type="Proteomes" id="UP000078343">
    <property type="component" value="Unassembled WGS sequence"/>
</dbReference>
<protein>
    <submittedName>
        <fullName evidence="2">Uncharacterized protein</fullName>
    </submittedName>
</protein>
<dbReference type="RefSeq" id="XP_018687323.1">
    <property type="nucleotide sequence ID" value="XM_018843340.1"/>
</dbReference>
<reference evidence="2 3" key="1">
    <citation type="submission" date="2016-04" db="EMBL/GenBank/DDBJ databases">
        <title>Draft genome of Fonsecaea erecta CBS 125763.</title>
        <authorList>
            <person name="Weiss V.A."/>
            <person name="Vicente V.A."/>
            <person name="Raittz R.T."/>
            <person name="Moreno L.F."/>
            <person name="De Souza E.M."/>
            <person name="Pedrosa F.O."/>
            <person name="Steffens M.B."/>
            <person name="Faoro H."/>
            <person name="Tadra-Sfeir M.Z."/>
            <person name="Najafzadeh M.J."/>
            <person name="Felipe M.S."/>
            <person name="Teixeira M."/>
            <person name="Sun J."/>
            <person name="Xi L."/>
            <person name="Gomes R."/>
            <person name="De Azevedo C.M."/>
            <person name="Salgado C.G."/>
            <person name="Da Silva M.B."/>
            <person name="Nascimento M.F."/>
            <person name="Queiroz-Telles F."/>
            <person name="Attili D.S."/>
            <person name="Gorbushina A."/>
        </authorList>
    </citation>
    <scope>NUCLEOTIDE SEQUENCE [LARGE SCALE GENOMIC DNA]</scope>
    <source>
        <strain evidence="2 3">CBS 125763</strain>
    </source>
</reference>
<evidence type="ECO:0000256" key="1">
    <source>
        <dbReference type="SAM" id="MobiDB-lite"/>
    </source>
</evidence>
<feature type="compositionally biased region" description="Basic residues" evidence="1">
    <location>
        <begin position="153"/>
        <end position="162"/>
    </location>
</feature>
<dbReference type="GeneID" id="30016003"/>
<comment type="caution">
    <text evidence="2">The sequence shown here is derived from an EMBL/GenBank/DDBJ whole genome shotgun (WGS) entry which is preliminary data.</text>
</comment>
<sequence length="162" mass="18168">MRTLSPRPSQAYKQDREANRQHGALLGWLSATLGLDDDEEDDALLGRLSATLGPDDDEEDDAARTEMVFKTQTVTEPSLHLGWVLWLQKTAGTGSDAFVTIDPTEPCPRRVVRLQYLVWTKCELKRQELVRPTANWVALPPAWQNTSGGLRTQPRRSLSRSA</sequence>
<feature type="region of interest" description="Disordered" evidence="1">
    <location>
        <begin position="143"/>
        <end position="162"/>
    </location>
</feature>
<proteinExistence type="predicted"/>
<feature type="compositionally biased region" description="Polar residues" evidence="1">
    <location>
        <begin position="143"/>
        <end position="152"/>
    </location>
</feature>
<accession>A0A178Z3E1</accession>
<organism evidence="2 3">
    <name type="scientific">Fonsecaea erecta</name>
    <dbReference type="NCBI Taxonomy" id="1367422"/>
    <lineage>
        <taxon>Eukaryota</taxon>
        <taxon>Fungi</taxon>
        <taxon>Dikarya</taxon>
        <taxon>Ascomycota</taxon>
        <taxon>Pezizomycotina</taxon>
        <taxon>Eurotiomycetes</taxon>
        <taxon>Chaetothyriomycetidae</taxon>
        <taxon>Chaetothyriales</taxon>
        <taxon>Herpotrichiellaceae</taxon>
        <taxon>Fonsecaea</taxon>
    </lineage>
</organism>
<name>A0A178Z3E1_9EURO</name>
<gene>
    <name evidence="2" type="ORF">AYL99_11836</name>
</gene>
<evidence type="ECO:0000313" key="3">
    <source>
        <dbReference type="Proteomes" id="UP000078343"/>
    </source>
</evidence>
<dbReference type="AlphaFoldDB" id="A0A178Z3E1"/>